<feature type="signal peptide" evidence="1">
    <location>
        <begin position="1"/>
        <end position="23"/>
    </location>
</feature>
<evidence type="ECO:0000256" key="1">
    <source>
        <dbReference type="SAM" id="SignalP"/>
    </source>
</evidence>
<accession>A0AAN6Y780</accession>
<reference evidence="2" key="1">
    <citation type="journal article" date="2023" name="Mol. Phylogenet. Evol.">
        <title>Genome-scale phylogeny and comparative genomics of the fungal order Sordariales.</title>
        <authorList>
            <person name="Hensen N."/>
            <person name="Bonometti L."/>
            <person name="Westerberg I."/>
            <person name="Brannstrom I.O."/>
            <person name="Guillou S."/>
            <person name="Cros-Aarteil S."/>
            <person name="Calhoun S."/>
            <person name="Haridas S."/>
            <person name="Kuo A."/>
            <person name="Mondo S."/>
            <person name="Pangilinan J."/>
            <person name="Riley R."/>
            <person name="LaButti K."/>
            <person name="Andreopoulos B."/>
            <person name="Lipzen A."/>
            <person name="Chen C."/>
            <person name="Yan M."/>
            <person name="Daum C."/>
            <person name="Ng V."/>
            <person name="Clum A."/>
            <person name="Steindorff A."/>
            <person name="Ohm R.A."/>
            <person name="Martin F."/>
            <person name="Silar P."/>
            <person name="Natvig D.O."/>
            <person name="Lalanne C."/>
            <person name="Gautier V."/>
            <person name="Ament-Velasquez S.L."/>
            <person name="Kruys A."/>
            <person name="Hutchinson M.I."/>
            <person name="Powell A.J."/>
            <person name="Barry K."/>
            <person name="Miller A.N."/>
            <person name="Grigoriev I.V."/>
            <person name="Debuchy R."/>
            <person name="Gladieux P."/>
            <person name="Hiltunen Thoren M."/>
            <person name="Johannesson H."/>
        </authorList>
    </citation>
    <scope>NUCLEOTIDE SEQUENCE</scope>
    <source>
        <strain evidence="2">PSN293</strain>
    </source>
</reference>
<evidence type="ECO:0000313" key="2">
    <source>
        <dbReference type="EMBL" id="KAK4212585.1"/>
    </source>
</evidence>
<evidence type="ECO:0000313" key="3">
    <source>
        <dbReference type="Proteomes" id="UP001301769"/>
    </source>
</evidence>
<dbReference type="EMBL" id="MU858124">
    <property type="protein sequence ID" value="KAK4212585.1"/>
    <property type="molecule type" value="Genomic_DNA"/>
</dbReference>
<protein>
    <submittedName>
        <fullName evidence="2">Uncharacterized protein</fullName>
    </submittedName>
</protein>
<organism evidence="2 3">
    <name type="scientific">Rhypophila decipiens</name>
    <dbReference type="NCBI Taxonomy" id="261697"/>
    <lineage>
        <taxon>Eukaryota</taxon>
        <taxon>Fungi</taxon>
        <taxon>Dikarya</taxon>
        <taxon>Ascomycota</taxon>
        <taxon>Pezizomycotina</taxon>
        <taxon>Sordariomycetes</taxon>
        <taxon>Sordariomycetidae</taxon>
        <taxon>Sordariales</taxon>
        <taxon>Naviculisporaceae</taxon>
        <taxon>Rhypophila</taxon>
    </lineage>
</organism>
<gene>
    <name evidence="2" type="ORF">QBC37DRAFT_374872</name>
</gene>
<name>A0AAN6Y780_9PEZI</name>
<dbReference type="AlphaFoldDB" id="A0AAN6Y780"/>
<keyword evidence="1" id="KW-0732">Signal</keyword>
<comment type="caution">
    <text evidence="2">The sequence shown here is derived from an EMBL/GenBank/DDBJ whole genome shotgun (WGS) entry which is preliminary data.</text>
</comment>
<feature type="chain" id="PRO_5042830981" evidence="1">
    <location>
        <begin position="24"/>
        <end position="142"/>
    </location>
</feature>
<dbReference type="Proteomes" id="UP001301769">
    <property type="component" value="Unassembled WGS sequence"/>
</dbReference>
<sequence length="142" mass="14986">MTSIKNIAAVAALLATSASFVSAQASNPEPITIGRMGVGHGYLMVGWTPTKTTMLDACNGTRTLIQAVHTNRPSNPLCGYPFEVDGVQNMQLVCDPAKTTQEIPIAITTDGQLTHNCTYLPLTVYSTYCGGGASLAQNYACQ</sequence>
<reference evidence="2" key="2">
    <citation type="submission" date="2023-05" db="EMBL/GenBank/DDBJ databases">
        <authorList>
            <consortium name="Lawrence Berkeley National Laboratory"/>
            <person name="Steindorff A."/>
            <person name="Hensen N."/>
            <person name="Bonometti L."/>
            <person name="Westerberg I."/>
            <person name="Brannstrom I.O."/>
            <person name="Guillou S."/>
            <person name="Cros-Aarteil S."/>
            <person name="Calhoun S."/>
            <person name="Haridas S."/>
            <person name="Kuo A."/>
            <person name="Mondo S."/>
            <person name="Pangilinan J."/>
            <person name="Riley R."/>
            <person name="Labutti K."/>
            <person name="Andreopoulos B."/>
            <person name="Lipzen A."/>
            <person name="Chen C."/>
            <person name="Yanf M."/>
            <person name="Daum C."/>
            <person name="Ng V."/>
            <person name="Clum A."/>
            <person name="Ohm R."/>
            <person name="Martin F."/>
            <person name="Silar P."/>
            <person name="Natvig D."/>
            <person name="Lalanne C."/>
            <person name="Gautier V."/>
            <person name="Ament-Velasquez S.L."/>
            <person name="Kruys A."/>
            <person name="Hutchinson M.I."/>
            <person name="Powell A.J."/>
            <person name="Barry K."/>
            <person name="Miller A.N."/>
            <person name="Grigoriev I.V."/>
            <person name="Debuchy R."/>
            <person name="Gladieux P."/>
            <person name="Thoren M.H."/>
            <person name="Johannesson H."/>
        </authorList>
    </citation>
    <scope>NUCLEOTIDE SEQUENCE</scope>
    <source>
        <strain evidence="2">PSN293</strain>
    </source>
</reference>
<keyword evidence="3" id="KW-1185">Reference proteome</keyword>
<proteinExistence type="predicted"/>